<dbReference type="EMBL" id="RIZI01000155">
    <property type="protein sequence ID" value="RNF63758.1"/>
    <property type="molecule type" value="Genomic_DNA"/>
</dbReference>
<protein>
    <recommendedName>
        <fullName evidence="8">Molybdenum cofactor guanylyltransferase</fullName>
        <shortName evidence="8">MoCo guanylyltransferase</shortName>
        <ecNumber evidence="8">2.7.7.77</ecNumber>
    </recommendedName>
    <alternativeName>
        <fullName evidence="8">GTP:molybdopterin guanylyltransferase</fullName>
    </alternativeName>
    <alternativeName>
        <fullName evidence="8">Mo-MPT guanylyltransferase</fullName>
    </alternativeName>
    <alternativeName>
        <fullName evidence="8">Molybdopterin guanylyltransferase</fullName>
    </alternativeName>
    <alternativeName>
        <fullName evidence="8">Molybdopterin-guanine dinucleotide synthase</fullName>
        <shortName evidence="8">MGD synthase</shortName>
    </alternativeName>
</protein>
<comment type="cofactor">
    <cofactor evidence="8">
        <name>Mg(2+)</name>
        <dbReference type="ChEBI" id="CHEBI:18420"/>
    </cofactor>
</comment>
<comment type="caution">
    <text evidence="10">The sequence shown here is derived from an EMBL/GenBank/DDBJ whole genome shotgun (WGS) entry which is preliminary data.</text>
</comment>
<dbReference type="InterPro" id="IPR029044">
    <property type="entry name" value="Nucleotide-diphossugar_trans"/>
</dbReference>
<keyword evidence="4 8" id="KW-0547">Nucleotide-binding</keyword>
<dbReference type="HAMAP" id="MF_00316">
    <property type="entry name" value="MobA"/>
    <property type="match status" value="1"/>
</dbReference>
<keyword evidence="5 8" id="KW-0460">Magnesium</keyword>
<feature type="binding site" evidence="8">
    <location>
        <position position="25"/>
    </location>
    <ligand>
        <name>GTP</name>
        <dbReference type="ChEBI" id="CHEBI:37565"/>
    </ligand>
</feature>
<dbReference type="CDD" id="cd02503">
    <property type="entry name" value="MobA"/>
    <property type="match status" value="1"/>
</dbReference>
<dbReference type="OrthoDB" id="9788394at2"/>
<evidence type="ECO:0000256" key="4">
    <source>
        <dbReference type="ARBA" id="ARBA00022741"/>
    </source>
</evidence>
<evidence type="ECO:0000256" key="3">
    <source>
        <dbReference type="ARBA" id="ARBA00022723"/>
    </source>
</evidence>
<keyword evidence="10" id="KW-0548">Nucleotidyltransferase</keyword>
<gene>
    <name evidence="8 10" type="primary">mobA</name>
    <name evidence="10" type="ORF">EC580_06410</name>
</gene>
<dbReference type="NCBIfam" id="TIGR02665">
    <property type="entry name" value="molyb_mobA"/>
    <property type="match status" value="1"/>
</dbReference>
<comment type="similarity">
    <text evidence="8">Belongs to the MobA family.</text>
</comment>
<dbReference type="SUPFAM" id="SSF53448">
    <property type="entry name" value="Nucleotide-diphospho-sugar transferases"/>
    <property type="match status" value="1"/>
</dbReference>
<keyword evidence="6 8" id="KW-0342">GTP-binding</keyword>
<feature type="binding site" evidence="8">
    <location>
        <begin position="12"/>
        <end position="14"/>
    </location>
    <ligand>
        <name>GTP</name>
        <dbReference type="ChEBI" id="CHEBI:37565"/>
    </ligand>
</feature>
<organism evidence="10">
    <name type="scientific">Acidithiobacillus sulfuriphilus</name>
    <dbReference type="NCBI Taxonomy" id="1867749"/>
    <lineage>
        <taxon>Bacteria</taxon>
        <taxon>Pseudomonadati</taxon>
        <taxon>Pseudomonadota</taxon>
        <taxon>Acidithiobacillia</taxon>
        <taxon>Acidithiobacillales</taxon>
        <taxon>Acidithiobacillaceae</taxon>
        <taxon>Acidithiobacillus</taxon>
    </lineage>
</organism>
<evidence type="ECO:0000256" key="6">
    <source>
        <dbReference type="ARBA" id="ARBA00023134"/>
    </source>
</evidence>
<dbReference type="RefSeq" id="WP_123103319.1">
    <property type="nucleotide sequence ID" value="NZ_CP127527.1"/>
</dbReference>
<feature type="binding site" evidence="8">
    <location>
        <position position="101"/>
    </location>
    <ligand>
        <name>Mg(2+)</name>
        <dbReference type="ChEBI" id="CHEBI:18420"/>
    </ligand>
</feature>
<reference evidence="10" key="1">
    <citation type="submission" date="2018-10" db="EMBL/GenBank/DDBJ databases">
        <title>Acidithiobacillus sulfuriphilus sp. nov.: an extremely acidophilic sulfur-oxidizing chemolithotroph isolated from a neutral pH environment.</title>
        <authorList>
            <person name="Falagan C."/>
            <person name="Moya-Beltran A."/>
            <person name="Quatrini R."/>
            <person name="Johnson D.B."/>
        </authorList>
    </citation>
    <scope>NUCLEOTIDE SEQUENCE [LARGE SCALE GENOMIC DNA]</scope>
    <source>
        <strain evidence="10">CJ-2</strain>
    </source>
</reference>
<evidence type="ECO:0000256" key="2">
    <source>
        <dbReference type="ARBA" id="ARBA00022679"/>
    </source>
</evidence>
<evidence type="ECO:0000256" key="7">
    <source>
        <dbReference type="ARBA" id="ARBA00023150"/>
    </source>
</evidence>
<dbReference type="AlphaFoldDB" id="A0A3M8R5A6"/>
<evidence type="ECO:0000256" key="1">
    <source>
        <dbReference type="ARBA" id="ARBA00022490"/>
    </source>
</evidence>
<feature type="binding site" evidence="8">
    <location>
        <position position="101"/>
    </location>
    <ligand>
        <name>GTP</name>
        <dbReference type="ChEBI" id="CHEBI:37565"/>
    </ligand>
</feature>
<evidence type="ECO:0000256" key="8">
    <source>
        <dbReference type="HAMAP-Rule" id="MF_00316"/>
    </source>
</evidence>
<dbReference type="PANTHER" id="PTHR19136:SF81">
    <property type="entry name" value="MOLYBDENUM COFACTOR GUANYLYLTRANSFERASE"/>
    <property type="match status" value="1"/>
</dbReference>
<keyword evidence="3 8" id="KW-0479">Metal-binding</keyword>
<dbReference type="InterPro" id="IPR025877">
    <property type="entry name" value="MobA-like_NTP_Trfase"/>
</dbReference>
<dbReference type="GO" id="GO:0005525">
    <property type="term" value="F:GTP binding"/>
    <property type="evidence" value="ECO:0007669"/>
    <property type="project" value="UniProtKB-UniRule"/>
</dbReference>
<evidence type="ECO:0000259" key="9">
    <source>
        <dbReference type="Pfam" id="PF12804"/>
    </source>
</evidence>
<comment type="subcellular location">
    <subcellularLocation>
        <location evidence="8">Cytoplasm</location>
    </subcellularLocation>
</comment>
<comment type="domain">
    <text evidence="8">The N-terminal domain determines nucleotide recognition and specific binding, while the C-terminal domain determines the specific binding to the target protein.</text>
</comment>
<keyword evidence="2 8" id="KW-0808">Transferase</keyword>
<name>A0A3M8R5A6_9PROT</name>
<keyword evidence="7 8" id="KW-0501">Molybdenum cofactor biosynthesis</keyword>
<dbReference type="EC" id="2.7.7.77" evidence="8"/>
<keyword evidence="1 8" id="KW-0963">Cytoplasm</keyword>
<evidence type="ECO:0000313" key="10">
    <source>
        <dbReference type="EMBL" id="RNF63758.1"/>
    </source>
</evidence>
<feature type="binding site" evidence="8">
    <location>
        <position position="71"/>
    </location>
    <ligand>
        <name>GTP</name>
        <dbReference type="ChEBI" id="CHEBI:37565"/>
    </ligand>
</feature>
<dbReference type="InterPro" id="IPR013482">
    <property type="entry name" value="Molybde_CF_guanTrfase"/>
</dbReference>
<dbReference type="GO" id="GO:0046872">
    <property type="term" value="F:metal ion binding"/>
    <property type="evidence" value="ECO:0007669"/>
    <property type="project" value="UniProtKB-KW"/>
</dbReference>
<accession>A0A3M8R5A6</accession>
<evidence type="ECO:0000256" key="5">
    <source>
        <dbReference type="ARBA" id="ARBA00022842"/>
    </source>
</evidence>
<dbReference type="Gene3D" id="3.90.550.10">
    <property type="entry name" value="Spore Coat Polysaccharide Biosynthesis Protein SpsA, Chain A"/>
    <property type="match status" value="1"/>
</dbReference>
<dbReference type="GO" id="GO:0061603">
    <property type="term" value="F:molybdenum cofactor guanylyltransferase activity"/>
    <property type="evidence" value="ECO:0007669"/>
    <property type="project" value="UniProtKB-EC"/>
</dbReference>
<dbReference type="PANTHER" id="PTHR19136">
    <property type="entry name" value="MOLYBDENUM COFACTOR GUANYLYLTRANSFERASE"/>
    <property type="match status" value="1"/>
</dbReference>
<proteinExistence type="inferred from homology"/>
<feature type="domain" description="MobA-like NTP transferase" evidence="9">
    <location>
        <begin position="9"/>
        <end position="156"/>
    </location>
</feature>
<dbReference type="Pfam" id="PF12804">
    <property type="entry name" value="NTP_transf_3"/>
    <property type="match status" value="1"/>
</dbReference>
<sequence>MNTPLPITGLILAGGAGRRMGGADKGWLSWHGQPLIDQALHRLKGQVAEIAISANRNLDRYGQWGYPVLTDPQPGFQGPLLGLLAGLQAARQPWLLSLPVDSPALPEDIVARFWEAREQSELVVARSETHWQAVLCLCRSGLAPHLRHYLEGGGRRAQDWFRDLDYRALILPAENFRNCNRPEDLE</sequence>
<comment type="function">
    <text evidence="8">Transfers a GMP moiety from GTP to Mo-molybdopterin (Mo-MPT) cofactor (Moco or molybdenum cofactor) to form Mo-molybdopterin guanine dinucleotide (Mo-MGD) cofactor.</text>
</comment>
<comment type="subunit">
    <text evidence="8">Monomer.</text>
</comment>
<dbReference type="GO" id="GO:1902758">
    <property type="term" value="P:bis(molybdopterin guanine dinucleotide)molybdenum biosynthetic process"/>
    <property type="evidence" value="ECO:0007669"/>
    <property type="project" value="TreeGrafter"/>
</dbReference>
<dbReference type="GO" id="GO:0005737">
    <property type="term" value="C:cytoplasm"/>
    <property type="evidence" value="ECO:0007669"/>
    <property type="project" value="UniProtKB-SubCell"/>
</dbReference>
<comment type="caution">
    <text evidence="8">Lacks conserved residue(s) required for the propagation of feature annotation.</text>
</comment>
<comment type="catalytic activity">
    <reaction evidence="8">
        <text>Mo-molybdopterin + GTP + H(+) = Mo-molybdopterin guanine dinucleotide + diphosphate</text>
        <dbReference type="Rhea" id="RHEA:34243"/>
        <dbReference type="ChEBI" id="CHEBI:15378"/>
        <dbReference type="ChEBI" id="CHEBI:33019"/>
        <dbReference type="ChEBI" id="CHEBI:37565"/>
        <dbReference type="ChEBI" id="CHEBI:71302"/>
        <dbReference type="ChEBI" id="CHEBI:71310"/>
        <dbReference type="EC" id="2.7.7.77"/>
    </reaction>
</comment>